<gene>
    <name evidence="2" type="ORF">ABB37_07093</name>
</gene>
<feature type="region of interest" description="Disordered" evidence="1">
    <location>
        <begin position="169"/>
        <end position="284"/>
    </location>
</feature>
<feature type="compositionally biased region" description="Acidic residues" evidence="1">
    <location>
        <begin position="192"/>
        <end position="202"/>
    </location>
</feature>
<reference evidence="2 3" key="1">
    <citation type="submission" date="2015-07" db="EMBL/GenBank/DDBJ databases">
        <title>High-quality genome of monoxenous trypanosomatid Leptomonas pyrrhocoris.</title>
        <authorList>
            <person name="Flegontov P."/>
            <person name="Butenko A."/>
            <person name="Firsov S."/>
            <person name="Vlcek C."/>
            <person name="Logacheva M.D."/>
            <person name="Field M."/>
            <person name="Filatov D."/>
            <person name="Flegontova O."/>
            <person name="Gerasimov E."/>
            <person name="Jackson A.P."/>
            <person name="Kelly S."/>
            <person name="Opperdoes F."/>
            <person name="O'Reilly A."/>
            <person name="Votypka J."/>
            <person name="Yurchenko V."/>
            <person name="Lukes J."/>
        </authorList>
    </citation>
    <scope>NUCLEOTIDE SEQUENCE [LARGE SCALE GENOMIC DNA]</scope>
    <source>
        <strain evidence="2">H10</strain>
    </source>
</reference>
<feature type="compositionally biased region" description="Low complexity" evidence="1">
    <location>
        <begin position="1848"/>
        <end position="1857"/>
    </location>
</feature>
<comment type="caution">
    <text evidence="2">The sequence shown here is derived from an EMBL/GenBank/DDBJ whole genome shotgun (WGS) entry which is preliminary data.</text>
</comment>
<dbReference type="GO" id="GO:0000145">
    <property type="term" value="C:exocyst"/>
    <property type="evidence" value="ECO:0007669"/>
    <property type="project" value="InterPro"/>
</dbReference>
<accession>A0A0M9FW30</accession>
<dbReference type="PANTHER" id="PTHR13043">
    <property type="entry name" value="EXOCYST COMPLEX COMPONENT SEC5"/>
    <property type="match status" value="1"/>
</dbReference>
<feature type="region of interest" description="Disordered" evidence="1">
    <location>
        <begin position="355"/>
        <end position="400"/>
    </location>
</feature>
<evidence type="ECO:0000313" key="3">
    <source>
        <dbReference type="Proteomes" id="UP000037923"/>
    </source>
</evidence>
<feature type="compositionally biased region" description="Acidic residues" evidence="1">
    <location>
        <begin position="235"/>
        <end position="252"/>
    </location>
</feature>
<feature type="region of interest" description="Disordered" evidence="1">
    <location>
        <begin position="1651"/>
        <end position="1714"/>
    </location>
</feature>
<dbReference type="GO" id="GO:0006887">
    <property type="term" value="P:exocytosis"/>
    <property type="evidence" value="ECO:0007669"/>
    <property type="project" value="TreeGrafter"/>
</dbReference>
<organism evidence="2 3">
    <name type="scientific">Leptomonas pyrrhocoris</name>
    <name type="common">Firebug parasite</name>
    <dbReference type="NCBI Taxonomy" id="157538"/>
    <lineage>
        <taxon>Eukaryota</taxon>
        <taxon>Discoba</taxon>
        <taxon>Euglenozoa</taxon>
        <taxon>Kinetoplastea</taxon>
        <taxon>Metakinetoplastina</taxon>
        <taxon>Trypanosomatida</taxon>
        <taxon>Trypanosomatidae</taxon>
        <taxon>Leishmaniinae</taxon>
        <taxon>Leptomonas</taxon>
    </lineage>
</organism>
<dbReference type="GeneID" id="26907379"/>
<feature type="compositionally biased region" description="Low complexity" evidence="1">
    <location>
        <begin position="1233"/>
        <end position="1243"/>
    </location>
</feature>
<sequence>MEDLFDVDATNQRQEPVLDVTSHAFQPKKYIQRVLAGVPHAIFEGELVDKVGQAEEDTGEALKQLIRDNLAVFVNSKDAMDAVYHSDQELFTGEALDGITNSFKSATGSCDALVQPITATFVEVQKSRKSQDMLDKLFSVLGVPGAIYGCCGVKVASRRAATIGALGTSDTSDIEKEDGDAADGEGAAAAKEDEEGEEGEEGERDRSRSHNEPQDGPRRKTASSQRGGAPNNDDSNVDDEEEEDEDEDDEAGDDRSDRDVEAEGRSGPGRPSTVHGTLENPGGTTNLAQIFVFTQDEEIYSWYGTPLVRLRDVDARRHHVEEVSNYETAILNLRRAMLYVEETYSLMDGTMLAGEDGDVPRPTPPPAAAAVANESRGAPSPGGHAGPTSGTPSPAPPQTAATATTTAAASTFSTARRSTFAFKFALALLRSALYLCRQLAEELVYANPADTVLIEDTLSMMMDASIATVKLRHLCGVLQQSMEPGQQQRNSLTKLRTQLSAAAAAAATTATNAASGASPLREPVNSNPFGAASPNNISGVFASASSSAFDSFSPASGNTSSATAGVTRARRRTAAYLHPAQYFISIVQRQHRHLFHSSATALLQEANAWMWKAQTDAARGLEERHRQREQQRKVRAAAANGVDTAEDAASPLGTMGTLGHNFANSFMGASVAADGGFIGNSKDSFSQDTSFGWVNRRGGNGQSSRAGGSDAALQSLGASNGGTGRSSSNAGAQPQHASLVPEMFVARVLDAFNTPESPFSTTTEFKVGTSDMDAVLLSSCLQVRMHAASLLSQLFTHADVESAVMAQATSLNTFALRLCAECVGTLEHVVGSYWGGIATTLHAGVFDFVPDGTLKDMLAELLEDDDDGEGEAAGAATAIDVNGLQRSPSTTLGSHDGGGVSTMHSRIPSALDRSDSHQRERGDAPPTAGNVDGSRSADTRIAGMGSSSSDPLPHLRFIPTLQQALQKAPAKPHPSVPPRPASLRDISIQAVHQMISAAANTLLSLFITFINKGVVDGFVGTMARYRVSDAARYSRNERMELHAAVLYEVLLGQWERMMSLVSDSVLRLKIVMAESSSSATINSDSQVEEVGNLLQELEVLRSTCLRTYLHGVGVLSKAYLTMLPLLQRRTDTSLDTRVRSRVSRDSVSSSVVHKLLNVLAVVVDRCVPFFTRDAEVFDSVDLFSVKAENLLAEDDDDDHASRGGRGGVGGSGRGGVAGRRLRVMRSRRGGATGTASPSSTAADGSRRPSSAAAINVSPAPSVGGPDTATDPVSAFLAQFHSKLVMESLQDHEEVVLALLSHLLLAFVDMLQLKCRTATTDGSVAPEERERSVVECMADTLSLATTLTPILMEHLLSPCFFELLARQLPEVASNPAEVAAYLQNKQQQYVQTYLSVVEEHCQLAVDAMMNTYLALAQQPITDLVRRQGFVQPLFDWQRVSPHTTAAVRPYIADAIACIARAHETLNAIRQPILGSAATQRLIAHLARVFLTSFTSDINVFELSVECSTNFLVLGLTLLEAEALTILKVVDSVMDHAAANPASSELSTELVLARESLSTFAPALGVYANSVCETITATYGREGASEAALAVSFLARDKRQERRDSMVQAAVHTLGYTLEAINVELEESSLSSAGLLQMRSSVTESIVQRLEHRNEGYEMRRAKAAQKEQERKDAEKRASSAASGRRKKATAAAGVDTAEEAEGTAGRRRVVRRRPDELKPLVSTDTDVAGEDAGGAVLTPRTAQENKETSSAIAAASNVFQLAQDQQHRTKGRKVRKVRKAAVALDEGAATDAAAPTSETSPSPLLAAAGAAATTAKARVTPPTANRGGNDADDAEAPLRLRSARRPRRGAAASASAEADSVAEPHERRANRFRRSNVV</sequence>
<name>A0A0M9FW30_LEPPY</name>
<keyword evidence="3" id="KW-1185">Reference proteome</keyword>
<feature type="compositionally biased region" description="Basic and acidic residues" evidence="1">
    <location>
        <begin position="1651"/>
        <end position="1676"/>
    </location>
</feature>
<feature type="compositionally biased region" description="Polar residues" evidence="1">
    <location>
        <begin position="725"/>
        <end position="734"/>
    </location>
</feature>
<feature type="compositionally biased region" description="Basic and acidic residues" evidence="1">
    <location>
        <begin position="253"/>
        <end position="264"/>
    </location>
</feature>
<feature type="region of interest" description="Disordered" evidence="1">
    <location>
        <begin position="1784"/>
        <end position="1877"/>
    </location>
</feature>
<evidence type="ECO:0000313" key="2">
    <source>
        <dbReference type="EMBL" id="KPA77173.1"/>
    </source>
</evidence>
<evidence type="ECO:0000256" key="1">
    <source>
        <dbReference type="SAM" id="MobiDB-lite"/>
    </source>
</evidence>
<feature type="compositionally biased region" description="Low complexity" evidence="1">
    <location>
        <begin position="1784"/>
        <end position="1823"/>
    </location>
</feature>
<feature type="compositionally biased region" description="Basic and acidic residues" evidence="1">
    <location>
        <begin position="623"/>
        <end position="632"/>
    </location>
</feature>
<dbReference type="GO" id="GO:0006893">
    <property type="term" value="P:Golgi to plasma membrane transport"/>
    <property type="evidence" value="ECO:0007669"/>
    <property type="project" value="InterPro"/>
</dbReference>
<dbReference type="Proteomes" id="UP000037923">
    <property type="component" value="Unassembled WGS sequence"/>
</dbReference>
<feature type="region of interest" description="Disordered" evidence="1">
    <location>
        <begin position="692"/>
        <end position="734"/>
    </location>
</feature>
<feature type="region of interest" description="Disordered" evidence="1">
    <location>
        <begin position="623"/>
        <end position="651"/>
    </location>
</feature>
<dbReference type="RefSeq" id="XP_015655612.1">
    <property type="nucleotide sequence ID" value="XM_015805606.1"/>
</dbReference>
<feature type="compositionally biased region" description="Basic residues" evidence="1">
    <location>
        <begin position="1219"/>
        <end position="1228"/>
    </location>
</feature>
<protein>
    <submittedName>
        <fullName evidence="2">Uncharacterized protein</fullName>
    </submittedName>
</protein>
<dbReference type="PANTHER" id="PTHR13043:SF1">
    <property type="entry name" value="EXOCYST COMPLEX COMPONENT 2"/>
    <property type="match status" value="1"/>
</dbReference>
<dbReference type="EMBL" id="LGTL01000017">
    <property type="protein sequence ID" value="KPA77173.1"/>
    <property type="molecule type" value="Genomic_DNA"/>
</dbReference>
<feature type="compositionally biased region" description="Polar residues" evidence="1">
    <location>
        <begin position="884"/>
        <end position="893"/>
    </location>
</feature>
<feature type="compositionally biased region" description="Low complexity" evidence="1">
    <location>
        <begin position="386"/>
        <end position="400"/>
    </location>
</feature>
<dbReference type="OrthoDB" id="273295at2759"/>
<feature type="region of interest" description="Disordered" evidence="1">
    <location>
        <begin position="1194"/>
        <end position="1265"/>
    </location>
</feature>
<feature type="compositionally biased region" description="Basic and acidic residues" evidence="1">
    <location>
        <begin position="203"/>
        <end position="218"/>
    </location>
</feature>
<feature type="region of interest" description="Disordered" evidence="1">
    <location>
        <begin position="867"/>
        <end position="953"/>
    </location>
</feature>
<dbReference type="OMA" id="EHCQLAV"/>
<dbReference type="VEuPathDB" id="TriTrypDB:LpyrH10_17_0250"/>
<feature type="compositionally biased region" description="Gly residues" evidence="1">
    <location>
        <begin position="1203"/>
        <end position="1217"/>
    </location>
</feature>
<feature type="compositionally biased region" description="Basic and acidic residues" evidence="1">
    <location>
        <begin position="912"/>
        <end position="923"/>
    </location>
</feature>
<proteinExistence type="predicted"/>
<dbReference type="InterPro" id="IPR029175">
    <property type="entry name" value="EXOC2/Sec5"/>
</dbReference>